<accession>A0A9W9Z1Z2</accession>
<dbReference type="OrthoDB" id="6014488at2759"/>
<protein>
    <submittedName>
        <fullName evidence="1">Uncharacterized protein</fullName>
    </submittedName>
</protein>
<keyword evidence="2" id="KW-1185">Reference proteome</keyword>
<dbReference type="Proteomes" id="UP001163046">
    <property type="component" value="Unassembled WGS sequence"/>
</dbReference>
<evidence type="ECO:0000313" key="1">
    <source>
        <dbReference type="EMBL" id="KAJ7373535.1"/>
    </source>
</evidence>
<gene>
    <name evidence="1" type="ORF">OS493_011136</name>
</gene>
<comment type="caution">
    <text evidence="1">The sequence shown here is derived from an EMBL/GenBank/DDBJ whole genome shotgun (WGS) entry which is preliminary data.</text>
</comment>
<dbReference type="EMBL" id="MU826830">
    <property type="protein sequence ID" value="KAJ7373535.1"/>
    <property type="molecule type" value="Genomic_DNA"/>
</dbReference>
<reference evidence="1" key="1">
    <citation type="submission" date="2023-01" db="EMBL/GenBank/DDBJ databases">
        <title>Genome assembly of the deep-sea coral Lophelia pertusa.</title>
        <authorList>
            <person name="Herrera S."/>
            <person name="Cordes E."/>
        </authorList>
    </citation>
    <scope>NUCLEOTIDE SEQUENCE</scope>
    <source>
        <strain evidence="1">USNM1676648</strain>
        <tissue evidence="1">Polyp</tissue>
    </source>
</reference>
<organism evidence="1 2">
    <name type="scientific">Desmophyllum pertusum</name>
    <dbReference type="NCBI Taxonomy" id="174260"/>
    <lineage>
        <taxon>Eukaryota</taxon>
        <taxon>Metazoa</taxon>
        <taxon>Cnidaria</taxon>
        <taxon>Anthozoa</taxon>
        <taxon>Hexacorallia</taxon>
        <taxon>Scleractinia</taxon>
        <taxon>Caryophylliina</taxon>
        <taxon>Caryophylliidae</taxon>
        <taxon>Desmophyllum</taxon>
    </lineage>
</organism>
<sequence length="143" mass="15406">MADKEKLNEVRSALLKAADRLSSFQRETTQLQGLSSSQREAPQSQVKSILFPLLQSSGKLFGYNQRQGLHSRSKSNGKKEATCTIKFVCLPSKDATGPPSTVKERTDLCNGGLGDGSITFASQDTVYNGILAYYSALKEAGGV</sequence>
<proteinExistence type="predicted"/>
<dbReference type="AlphaFoldDB" id="A0A9W9Z1Z2"/>
<evidence type="ECO:0000313" key="2">
    <source>
        <dbReference type="Proteomes" id="UP001163046"/>
    </source>
</evidence>
<name>A0A9W9Z1Z2_9CNID</name>